<dbReference type="eggNOG" id="arCOG01815">
    <property type="taxonomic scope" value="Archaea"/>
</dbReference>
<reference evidence="8 9" key="1">
    <citation type="journal article" date="2011" name="Stand. Genomic Sci.">
        <title>Complete genome sequence of the hyperthermophilic chemolithoautotroph Pyrolobus fumarii type strain (1A).</title>
        <authorList>
            <person name="Anderson I."/>
            <person name="Goker M."/>
            <person name="Nolan M."/>
            <person name="Lucas S."/>
            <person name="Hammon N."/>
            <person name="Deshpande S."/>
            <person name="Cheng J.F."/>
            <person name="Tapia R."/>
            <person name="Han C."/>
            <person name="Goodwin L."/>
            <person name="Pitluck S."/>
            <person name="Huntemann M."/>
            <person name="Liolios K."/>
            <person name="Ivanova N."/>
            <person name="Pagani I."/>
            <person name="Mavromatis K."/>
            <person name="Ovchinikova G."/>
            <person name="Pati A."/>
            <person name="Chen A."/>
            <person name="Palaniappan K."/>
            <person name="Land M."/>
            <person name="Hauser L."/>
            <person name="Brambilla E.M."/>
            <person name="Huber H."/>
            <person name="Yasawong M."/>
            <person name="Rohde M."/>
            <person name="Spring S."/>
            <person name="Abt B."/>
            <person name="Sikorski J."/>
            <person name="Wirth R."/>
            <person name="Detter J.C."/>
            <person name="Woyke T."/>
            <person name="Bristow J."/>
            <person name="Eisen J.A."/>
            <person name="Markowitz V."/>
            <person name="Hugenholtz P."/>
            <person name="Kyrpides N.C."/>
            <person name="Klenk H.P."/>
            <person name="Lapidus A."/>
        </authorList>
    </citation>
    <scope>NUCLEOTIDE SEQUENCE [LARGE SCALE GENOMIC DNA]</scope>
    <source>
        <strain evidence="9">DSM 11204 / 1A</strain>
    </source>
</reference>
<feature type="transmembrane region" description="Helical" evidence="6">
    <location>
        <begin position="29"/>
        <end position="54"/>
    </location>
</feature>
<dbReference type="InterPro" id="IPR018076">
    <property type="entry name" value="T2SS_GspF_dom"/>
</dbReference>
<feature type="transmembrane region" description="Helical" evidence="6">
    <location>
        <begin position="66"/>
        <end position="91"/>
    </location>
</feature>
<proteinExistence type="predicted"/>
<feature type="transmembrane region" description="Helical" evidence="6">
    <location>
        <begin position="549"/>
        <end position="569"/>
    </location>
</feature>
<keyword evidence="3 6" id="KW-0812">Transmembrane</keyword>
<dbReference type="RefSeq" id="WP_014025897.1">
    <property type="nucleotide sequence ID" value="NC_015931.1"/>
</dbReference>
<dbReference type="KEGG" id="pfm:Pyrfu_0348"/>
<feature type="transmembrane region" description="Helical" evidence="6">
    <location>
        <begin position="237"/>
        <end position="259"/>
    </location>
</feature>
<keyword evidence="9" id="KW-1185">Reference proteome</keyword>
<dbReference type="AlphaFoldDB" id="G0EFP9"/>
<feature type="transmembrane region" description="Helical" evidence="6">
    <location>
        <begin position="111"/>
        <end position="140"/>
    </location>
</feature>
<keyword evidence="2" id="KW-1003">Cell membrane</keyword>
<dbReference type="GO" id="GO:0005886">
    <property type="term" value="C:plasma membrane"/>
    <property type="evidence" value="ECO:0007669"/>
    <property type="project" value="UniProtKB-SubCell"/>
</dbReference>
<feature type="transmembrane region" description="Helical" evidence="6">
    <location>
        <begin position="799"/>
        <end position="817"/>
    </location>
</feature>
<dbReference type="Proteomes" id="UP000001037">
    <property type="component" value="Chromosome"/>
</dbReference>
<organism evidence="8 9">
    <name type="scientific">Pyrolobus fumarii (strain DSM 11204 / 1A)</name>
    <dbReference type="NCBI Taxonomy" id="694429"/>
    <lineage>
        <taxon>Archaea</taxon>
        <taxon>Thermoproteota</taxon>
        <taxon>Thermoprotei</taxon>
        <taxon>Desulfurococcales</taxon>
        <taxon>Pyrodictiaceae</taxon>
        <taxon>Pyrolobus</taxon>
    </lineage>
</organism>
<feature type="transmembrane region" description="Helical" evidence="6">
    <location>
        <begin position="333"/>
        <end position="358"/>
    </location>
</feature>
<evidence type="ECO:0000313" key="8">
    <source>
        <dbReference type="EMBL" id="AEM38220.1"/>
    </source>
</evidence>
<keyword evidence="4 6" id="KW-1133">Transmembrane helix</keyword>
<keyword evidence="5 6" id="KW-0472">Membrane</keyword>
<name>G0EFP9_PYRF1</name>
<comment type="subcellular location">
    <subcellularLocation>
        <location evidence="1">Cell membrane</location>
        <topology evidence="1">Multi-pass membrane protein</topology>
    </subcellularLocation>
</comment>
<dbReference type="GeneID" id="11139992"/>
<evidence type="ECO:0000256" key="5">
    <source>
        <dbReference type="ARBA" id="ARBA00023136"/>
    </source>
</evidence>
<evidence type="ECO:0000256" key="3">
    <source>
        <dbReference type="ARBA" id="ARBA00022692"/>
    </source>
</evidence>
<feature type="transmembrane region" description="Helical" evidence="6">
    <location>
        <begin position="209"/>
        <end position="231"/>
    </location>
</feature>
<dbReference type="InParanoid" id="G0EFP9"/>
<feature type="transmembrane region" description="Helical" evidence="6">
    <location>
        <begin position="169"/>
        <end position="188"/>
    </location>
</feature>
<accession>G0EFP9</accession>
<feature type="domain" description="Type II secretion system protein GspF" evidence="7">
    <location>
        <begin position="383"/>
        <end position="508"/>
    </location>
</feature>
<dbReference type="PANTHER" id="PTHR35402:SF1">
    <property type="entry name" value="TYPE II SECRETION SYSTEM PROTEIN GSPF DOMAIN-CONTAINING PROTEIN"/>
    <property type="match status" value="1"/>
</dbReference>
<dbReference type="EMBL" id="CP002838">
    <property type="protein sequence ID" value="AEM38220.1"/>
    <property type="molecule type" value="Genomic_DNA"/>
</dbReference>
<evidence type="ECO:0000313" key="9">
    <source>
        <dbReference type="Proteomes" id="UP000001037"/>
    </source>
</evidence>
<gene>
    <name evidence="8" type="ordered locus">Pyrfu_0348</name>
</gene>
<evidence type="ECO:0000256" key="6">
    <source>
        <dbReference type="SAM" id="Phobius"/>
    </source>
</evidence>
<dbReference type="STRING" id="694429.Pyrfu_0348"/>
<evidence type="ECO:0000256" key="4">
    <source>
        <dbReference type="ARBA" id="ARBA00022989"/>
    </source>
</evidence>
<dbReference type="InterPro" id="IPR056569">
    <property type="entry name" value="ArlJ-like"/>
</dbReference>
<feature type="transmembrane region" description="Helical" evidence="6">
    <location>
        <begin position="575"/>
        <end position="595"/>
    </location>
</feature>
<feature type="transmembrane region" description="Helical" evidence="6">
    <location>
        <begin position="516"/>
        <end position="537"/>
    </location>
</feature>
<feature type="transmembrane region" description="Helical" evidence="6">
    <location>
        <begin position="719"/>
        <end position="739"/>
    </location>
</feature>
<dbReference type="PANTHER" id="PTHR35402">
    <property type="entry name" value="INTEGRAL MEMBRANE PROTEIN-RELATED"/>
    <property type="match status" value="1"/>
</dbReference>
<evidence type="ECO:0000256" key="1">
    <source>
        <dbReference type="ARBA" id="ARBA00004651"/>
    </source>
</evidence>
<feature type="transmembrane region" description="Helical" evidence="6">
    <location>
        <begin position="487"/>
        <end position="510"/>
    </location>
</feature>
<evidence type="ECO:0000256" key="2">
    <source>
        <dbReference type="ARBA" id="ARBA00022475"/>
    </source>
</evidence>
<dbReference type="HOGENOM" id="CLU_339396_0_0_2"/>
<dbReference type="Pfam" id="PF00482">
    <property type="entry name" value="T2SSF"/>
    <property type="match status" value="1"/>
</dbReference>
<dbReference type="OrthoDB" id="12374at2157"/>
<protein>
    <submittedName>
        <fullName evidence="8">Type II secretion system F protein</fullName>
    </submittedName>
</protein>
<evidence type="ECO:0000259" key="7">
    <source>
        <dbReference type="Pfam" id="PF00482"/>
    </source>
</evidence>
<sequence length="837" mass="89832">MNARRAALTAVTVIAWLASLPTLHHGIDIYYTIVALASGLLAGVLLGITTPHWLSTLLFAASVPTAVALLGPLPALVLAAPLLSSSVAYLATRLVRPKPRYSVLLLLESLALTLVAAASPASMLALASAPLLLVSTYYAVRLLPGEWRFAAVAYSALAVVSALPGRPFLAAALIPALTGSLLAAVRGLKLKPSRVIIHPPRGQAPFIRAELVEGVLFALDTIAGYTLLVAAPDSLSLASGYIVIVYGLAGLSTSIYRIVVVAPRLAIRPHYSRWYVALLIKHERLAQLLEAYAERIKPMLQRAAVFEDPVVYASKRLTAALLTLAATPSLLPLALLSPTLGATAVGAALLAACSTLASPWLELPSKAGERRRRVEDELPWFVLLAASLQAAGVSLFEAFRRLRGSILPAMEREARLLERTVMVEGVDWITAMERLADTHPSRSFADLLRGYTSLVVTGGDLLGYLEDRVREQLEWLRFRLRQFAERVVTLGEVMVIAFVLLTSIFAIVGGAVEQAAFLQVFTYLGIPLMAAVFVGIVQSMQLGFTVPEVAIAHGIPAVAVAVAAAWGVLSYGYSWAALTAVIAALGLGYGAQWLLQVRIARAHEAALPLFVRDLLEYRKIGLPPSSAILDLAERKPYNQHFNALIEKLAAMLRLDVPLDEAVLRLWTPSRVARIVLFTVAEIEATGGGTPRVLETLHRFLQDYYLAYREMKSQLRLYEALMYAAPVMLASFASMSAGIAEVFTVQLQRITSQVSGAGVATPTLFVLNPASVEATRLMVVEASAAMATVGSKAIDGSLKATLRLTIVALILAAMLAYADPLVRAYIHKMFAITAASQG</sequence>